<accession>A0AA96WIE5</accession>
<dbReference type="Pfam" id="PF00675">
    <property type="entry name" value="Peptidase_M16"/>
    <property type="match status" value="2"/>
</dbReference>
<gene>
    <name evidence="5" type="ORF">HJG54_25790</name>
</gene>
<feature type="region of interest" description="Disordered" evidence="2">
    <location>
        <begin position="489"/>
        <end position="508"/>
    </location>
</feature>
<dbReference type="EMBL" id="CP053586">
    <property type="protein sequence ID" value="WNZ25903.1"/>
    <property type="molecule type" value="Genomic_DNA"/>
</dbReference>
<feature type="region of interest" description="Disordered" evidence="2">
    <location>
        <begin position="271"/>
        <end position="298"/>
    </location>
</feature>
<sequence>MPVRLKFRPFVWLGLCLTVVLALITFAAKTPSTAATPETAIPATAAPTAAPVSMTQGVKKTVLQNGLTVLTKEVHTAPVVSVQVWYRVGSRNEAPEQNGISHQLEHLLFKGTVDRPLQFGRFFNALGSQSNAFTGYDETAYFGTVESNKLEALLVLEADRMLNSVIGSEQLDSERQVVISELQGYENSPDYRLTRAVMAAAFPHHPYGQMPGGTKAVVEQFTPEQVQRYYRTYYRPDNAILVITGDFVTASVLQTVQELFGHLAPPQAAASLDADSASSASSASSAQQRSQQSSAPTAPIRLQEAGSVALLEAVYPLPNLNHPDVPAINLMDYILTAGRNSRLYQVLVESGLASSVSAYPETLLELGWYTILAVAAPEQDLAQLDRVLQQAVADIRQNPVTEEELQRAKALLKTAIVLNNQDITSQASQLAYDQTVADDYRYSDRYLAALEQVTVVDIQRVAQTYLDPSQRTLGLFEPTATAGQANLATADRSEPTIESFSPSQPVDPAEVARYLPPIPPSTTTSQALPTQFKLDNGLQVLLLPDPSTPMVNLSGWIGAGGSGFDPEAKAGLASLTADNLMNGTQRQTALSLAQTLEDVGAELSFGAYQEGVSFSGYALNHHLPTLVQTLAEVLQQATFPADQLELSRQRALTSLKAELDDPSSLGWRIFQQAIYPSGHPFHAFSTETSLKQITQADLVQFYRTYYHPGATSLVLVGDLNPEQVRSLLTQQLGRWLPAQTTKLDVPSVPLPPSTVRLSRSIPGKTEAVTYLGYQGISRTDPRFYPALVLNQILGGETLSSRLGLEIRDRQGLTYGIYSFFDTGINPGPFAIEMQTAPEDVDRAIESTVALLRQLRQQGITAAELETAKRSLTSSYAVDLANPSSLASAILGNQIYGLSPEELRQFPQKIKAVTLEQVQQTIEDLIHPDQLVIVTTGPGN</sequence>
<dbReference type="PANTHER" id="PTHR11851">
    <property type="entry name" value="METALLOPROTEASE"/>
    <property type="match status" value="1"/>
</dbReference>
<dbReference type="Pfam" id="PF05193">
    <property type="entry name" value="Peptidase_M16_C"/>
    <property type="match status" value="2"/>
</dbReference>
<proteinExistence type="inferred from homology"/>
<dbReference type="SUPFAM" id="SSF63411">
    <property type="entry name" value="LuxS/MPP-like metallohydrolase"/>
    <property type="match status" value="4"/>
</dbReference>
<dbReference type="InterPro" id="IPR011249">
    <property type="entry name" value="Metalloenz_LuxS/M16"/>
</dbReference>
<name>A0AA96WIE5_9CYAN</name>
<dbReference type="Gene3D" id="3.30.830.10">
    <property type="entry name" value="Metalloenzyme, LuxS/M16 peptidase-like"/>
    <property type="match status" value="4"/>
</dbReference>
<feature type="domain" description="Peptidase M16 C-terminal" evidence="4">
    <location>
        <begin position="221"/>
        <end position="412"/>
    </location>
</feature>
<evidence type="ECO:0000259" key="4">
    <source>
        <dbReference type="Pfam" id="PF05193"/>
    </source>
</evidence>
<dbReference type="GO" id="GO:0046872">
    <property type="term" value="F:metal ion binding"/>
    <property type="evidence" value="ECO:0007669"/>
    <property type="project" value="InterPro"/>
</dbReference>
<dbReference type="InterPro" id="IPR050361">
    <property type="entry name" value="MPP/UQCRC_Complex"/>
</dbReference>
<feature type="domain" description="Peptidase M16 C-terminal" evidence="4">
    <location>
        <begin position="693"/>
        <end position="871"/>
    </location>
</feature>
<dbReference type="InterPro" id="IPR011765">
    <property type="entry name" value="Pept_M16_N"/>
</dbReference>
<dbReference type="AlphaFoldDB" id="A0AA96WIE5"/>
<reference evidence="5" key="1">
    <citation type="submission" date="2020-05" db="EMBL/GenBank/DDBJ databases">
        <authorList>
            <person name="Zhu T."/>
            <person name="Keshari N."/>
            <person name="Lu X."/>
        </authorList>
    </citation>
    <scope>NUCLEOTIDE SEQUENCE</scope>
    <source>
        <strain evidence="5">NK1-12</strain>
    </source>
</reference>
<evidence type="ECO:0000256" key="1">
    <source>
        <dbReference type="ARBA" id="ARBA00007261"/>
    </source>
</evidence>
<protein>
    <submittedName>
        <fullName evidence="5">Insulinase family protein</fullName>
    </submittedName>
</protein>
<dbReference type="InterPro" id="IPR007863">
    <property type="entry name" value="Peptidase_M16_C"/>
</dbReference>
<evidence type="ECO:0000256" key="2">
    <source>
        <dbReference type="SAM" id="MobiDB-lite"/>
    </source>
</evidence>
<evidence type="ECO:0000313" key="5">
    <source>
        <dbReference type="EMBL" id="WNZ25903.1"/>
    </source>
</evidence>
<dbReference type="RefSeq" id="WP_316432089.1">
    <property type="nucleotide sequence ID" value="NZ_CP053586.1"/>
</dbReference>
<dbReference type="PANTHER" id="PTHR11851:SF49">
    <property type="entry name" value="MITOCHONDRIAL-PROCESSING PEPTIDASE SUBUNIT ALPHA"/>
    <property type="match status" value="1"/>
</dbReference>
<organism evidence="5">
    <name type="scientific">Leptolyngbya sp. NK1-12</name>
    <dbReference type="NCBI Taxonomy" id="2547451"/>
    <lineage>
        <taxon>Bacteria</taxon>
        <taxon>Bacillati</taxon>
        <taxon>Cyanobacteriota</taxon>
        <taxon>Cyanophyceae</taxon>
        <taxon>Leptolyngbyales</taxon>
        <taxon>Leptolyngbyaceae</taxon>
        <taxon>Leptolyngbya group</taxon>
        <taxon>Leptolyngbya</taxon>
    </lineage>
</organism>
<feature type="domain" description="Peptidase M16 N-terminal" evidence="3">
    <location>
        <begin position="540"/>
        <end position="655"/>
    </location>
</feature>
<feature type="domain" description="Peptidase M16 N-terminal" evidence="3">
    <location>
        <begin position="69"/>
        <end position="209"/>
    </location>
</feature>
<comment type="similarity">
    <text evidence="1">Belongs to the peptidase M16 family.</text>
</comment>
<evidence type="ECO:0000259" key="3">
    <source>
        <dbReference type="Pfam" id="PF00675"/>
    </source>
</evidence>